<dbReference type="GO" id="GO:0008081">
    <property type="term" value="F:phosphoric diester hydrolase activity"/>
    <property type="evidence" value="ECO:0007669"/>
    <property type="project" value="TreeGrafter"/>
</dbReference>
<feature type="domain" description="Xylose isomerase-like TIM barrel" evidence="1">
    <location>
        <begin position="11"/>
        <end position="256"/>
    </location>
</feature>
<dbReference type="GO" id="GO:0008270">
    <property type="term" value="F:zinc ion binding"/>
    <property type="evidence" value="ECO:0007669"/>
    <property type="project" value="InterPro"/>
</dbReference>
<dbReference type="Proteomes" id="UP000033848">
    <property type="component" value="Unassembled WGS sequence"/>
</dbReference>
<dbReference type="Pfam" id="PF01261">
    <property type="entry name" value="AP_endonuc_2"/>
    <property type="match status" value="1"/>
</dbReference>
<dbReference type="Gene3D" id="3.20.20.150">
    <property type="entry name" value="Divalent-metal-dependent TIM barrel enzymes"/>
    <property type="match status" value="1"/>
</dbReference>
<gene>
    <name evidence="2" type="ORF">UV35_C0026G0012</name>
</gene>
<dbReference type="InterPro" id="IPR001719">
    <property type="entry name" value="AP_endonuc_2"/>
</dbReference>
<evidence type="ECO:0000259" key="1">
    <source>
        <dbReference type="Pfam" id="PF01261"/>
    </source>
</evidence>
<dbReference type="InterPro" id="IPR013022">
    <property type="entry name" value="Xyl_isomerase-like_TIM-brl"/>
</dbReference>
<dbReference type="PROSITE" id="PS51432">
    <property type="entry name" value="AP_NUCLEASE_F2_4"/>
    <property type="match status" value="1"/>
</dbReference>
<dbReference type="GO" id="GO:0003677">
    <property type="term" value="F:DNA binding"/>
    <property type="evidence" value="ECO:0007669"/>
    <property type="project" value="InterPro"/>
</dbReference>
<name>A0A0G1AYD8_UNCKA</name>
<keyword evidence="2" id="KW-0378">Hydrolase</keyword>
<protein>
    <submittedName>
        <fullName evidence="2">Putative endonuclease 4</fullName>
    </submittedName>
</protein>
<dbReference type="InterPro" id="IPR036237">
    <property type="entry name" value="Xyl_isomerase-like_sf"/>
</dbReference>
<accession>A0A0G1AYD8</accession>
<dbReference type="EMBL" id="LCED01000026">
    <property type="protein sequence ID" value="KKS66057.1"/>
    <property type="molecule type" value="Genomic_DNA"/>
</dbReference>
<dbReference type="SUPFAM" id="SSF51658">
    <property type="entry name" value="Xylose isomerase-like"/>
    <property type="match status" value="1"/>
</dbReference>
<comment type="caution">
    <text evidence="2">The sequence shown here is derived from an EMBL/GenBank/DDBJ whole genome shotgun (WGS) entry which is preliminary data.</text>
</comment>
<keyword evidence="2" id="KW-0255">Endonuclease</keyword>
<dbReference type="GO" id="GO:0006284">
    <property type="term" value="P:base-excision repair"/>
    <property type="evidence" value="ECO:0007669"/>
    <property type="project" value="TreeGrafter"/>
</dbReference>
<dbReference type="CDD" id="cd00019">
    <property type="entry name" value="AP2Ec"/>
    <property type="match status" value="1"/>
</dbReference>
<reference evidence="2 3" key="1">
    <citation type="journal article" date="2015" name="Nature">
        <title>rRNA introns, odd ribosomes, and small enigmatic genomes across a large radiation of phyla.</title>
        <authorList>
            <person name="Brown C.T."/>
            <person name="Hug L.A."/>
            <person name="Thomas B.C."/>
            <person name="Sharon I."/>
            <person name="Castelle C.J."/>
            <person name="Singh A."/>
            <person name="Wilkins M.J."/>
            <person name="Williams K.H."/>
            <person name="Banfield J.F."/>
        </authorList>
    </citation>
    <scope>NUCLEOTIDE SEQUENCE [LARGE SCALE GENOMIC DNA]</scope>
</reference>
<keyword evidence="2" id="KW-0540">Nuclease</keyword>
<dbReference type="AlphaFoldDB" id="A0A0G1AYD8"/>
<dbReference type="SMART" id="SM00518">
    <property type="entry name" value="AP2Ec"/>
    <property type="match status" value="1"/>
</dbReference>
<dbReference type="NCBIfam" id="TIGR00587">
    <property type="entry name" value="nfo"/>
    <property type="match status" value="1"/>
</dbReference>
<sequence>MAGSLLNAVSKTVEIGGNCLQIFAGSPRLWFRKPFPEDQVEGFLKETKKMDISPTFIHALYLVNLASTNKDILEKSINSLVIDIQNGARIKSAGVIVHIGSHLGAGFDAVKDQLVAVIQRILASTENCDLILENAAGQNGKIGSPEEISYLIKTINDNRLKMCLDSAHLFESGVNIKKVESVEKFSQKLIQLDLVNKLACLHLNDSATALDSHRDMHANIGEGEIGLEGLRNLVNHSSFNSLPLILEVPGENKAGSDEKNITLTKGLIN</sequence>
<proteinExistence type="predicted"/>
<evidence type="ECO:0000313" key="3">
    <source>
        <dbReference type="Proteomes" id="UP000033848"/>
    </source>
</evidence>
<dbReference type="PANTHER" id="PTHR21445">
    <property type="entry name" value="ENDONUCLEASE IV ENDODEOXYRIBONUCLEASE IV"/>
    <property type="match status" value="1"/>
</dbReference>
<organism evidence="2 3">
    <name type="scientific">candidate division WWE3 bacterium GW2011_GWB1_42_6</name>
    <dbReference type="NCBI Taxonomy" id="1619115"/>
    <lineage>
        <taxon>Bacteria</taxon>
        <taxon>Katanobacteria</taxon>
    </lineage>
</organism>
<evidence type="ECO:0000313" key="2">
    <source>
        <dbReference type="EMBL" id="KKS66057.1"/>
    </source>
</evidence>
<dbReference type="PANTHER" id="PTHR21445:SF0">
    <property type="entry name" value="APURINIC-APYRIMIDINIC ENDONUCLEASE"/>
    <property type="match status" value="1"/>
</dbReference>
<dbReference type="GO" id="GO:0003906">
    <property type="term" value="F:DNA-(apurinic or apyrimidinic site) endonuclease activity"/>
    <property type="evidence" value="ECO:0007669"/>
    <property type="project" value="TreeGrafter"/>
</dbReference>